<comment type="caution">
    <text evidence="3">The sequence shown here is derived from an EMBL/GenBank/DDBJ whole genome shotgun (WGS) entry which is preliminary data.</text>
</comment>
<dbReference type="Gene3D" id="3.50.50.60">
    <property type="entry name" value="FAD/NAD(P)-binding domain"/>
    <property type="match status" value="1"/>
</dbReference>
<dbReference type="InterPro" id="IPR023753">
    <property type="entry name" value="FAD/NAD-binding_dom"/>
</dbReference>
<feature type="domain" description="FAD/NAD(P)-binding" evidence="2">
    <location>
        <begin position="134"/>
        <end position="223"/>
    </location>
</feature>
<feature type="region of interest" description="Disordered" evidence="1">
    <location>
        <begin position="361"/>
        <end position="381"/>
    </location>
</feature>
<gene>
    <name evidence="3" type="ORF">PCOR1329_LOCUS63630</name>
</gene>
<protein>
    <recommendedName>
        <fullName evidence="2">FAD/NAD(P)-binding domain-containing protein</fullName>
    </recommendedName>
</protein>
<sequence length="411" mass="43460">MARRMEPALRGAGIQWLRSPAMAHPDVFDAWSLMAFARAQGRSAEMQPAGADQWKDTGRVEVLGCAGCGAAEALESAQAIRGLQDVGSGLFGLPSSSLFSDFCAELSSRLPHTFVRERAAFIEGCDGAFEVRLADGRSIKSRSLVLALGFPGPAIVPSAFAGLPADVAFHTEDCDRLSTLAKGQRVLVIGGGLTAVQTAQLAMRKGCHTTLCSRRHLVTRQFDIWVSGFRDLPLQWFDFRSQGHLRHAFWSEPAGGRLAKIRATRGGGSVPPSYMEQLRAAEAAGQLRVVLGEVEACSFEGGVVETTLRGEDQRLRQGRVSGASRWGSVQQAGVSQSAGYCRVLQSQGCMDPGWRAGSCRKAPSSSTGSCSPAGTGPAAWSSRCSPISAGGGPPRSRAGCRSCRRTCSGAA</sequence>
<reference evidence="3" key="1">
    <citation type="submission" date="2023-10" db="EMBL/GenBank/DDBJ databases">
        <authorList>
            <person name="Chen Y."/>
            <person name="Shah S."/>
            <person name="Dougan E. K."/>
            <person name="Thang M."/>
            <person name="Chan C."/>
        </authorList>
    </citation>
    <scope>NUCLEOTIDE SEQUENCE [LARGE SCALE GENOMIC DNA]</scope>
</reference>
<dbReference type="InterPro" id="IPR036188">
    <property type="entry name" value="FAD/NAD-bd_sf"/>
</dbReference>
<organism evidence="3 4">
    <name type="scientific">Prorocentrum cordatum</name>
    <dbReference type="NCBI Taxonomy" id="2364126"/>
    <lineage>
        <taxon>Eukaryota</taxon>
        <taxon>Sar</taxon>
        <taxon>Alveolata</taxon>
        <taxon>Dinophyceae</taxon>
        <taxon>Prorocentrales</taxon>
        <taxon>Prorocentraceae</taxon>
        <taxon>Prorocentrum</taxon>
    </lineage>
</organism>
<dbReference type="PANTHER" id="PTHR38663">
    <property type="match status" value="1"/>
</dbReference>
<evidence type="ECO:0000313" key="4">
    <source>
        <dbReference type="Proteomes" id="UP001189429"/>
    </source>
</evidence>
<evidence type="ECO:0000256" key="1">
    <source>
        <dbReference type="SAM" id="MobiDB-lite"/>
    </source>
</evidence>
<dbReference type="Proteomes" id="UP001189429">
    <property type="component" value="Unassembled WGS sequence"/>
</dbReference>
<feature type="compositionally biased region" description="Polar residues" evidence="1">
    <location>
        <begin position="363"/>
        <end position="372"/>
    </location>
</feature>
<dbReference type="PANTHER" id="PTHR38663:SF1">
    <property type="entry name" value="L-ORNITHINE N(5)-MONOOXYGENASE"/>
    <property type="match status" value="1"/>
</dbReference>
<accession>A0ABN9W372</accession>
<proteinExistence type="predicted"/>
<keyword evidence="4" id="KW-1185">Reference proteome</keyword>
<name>A0ABN9W372_9DINO</name>
<dbReference type="SUPFAM" id="SSF51905">
    <property type="entry name" value="FAD/NAD(P)-binding domain"/>
    <property type="match status" value="1"/>
</dbReference>
<evidence type="ECO:0000259" key="2">
    <source>
        <dbReference type="Pfam" id="PF07992"/>
    </source>
</evidence>
<evidence type="ECO:0000313" key="3">
    <source>
        <dbReference type="EMBL" id="CAK0880514.1"/>
    </source>
</evidence>
<dbReference type="Pfam" id="PF07992">
    <property type="entry name" value="Pyr_redox_2"/>
    <property type="match status" value="1"/>
</dbReference>
<dbReference type="EMBL" id="CAUYUJ010018082">
    <property type="protein sequence ID" value="CAK0880514.1"/>
    <property type="molecule type" value="Genomic_DNA"/>
</dbReference>